<dbReference type="RefSeq" id="WP_040901282.1">
    <property type="nucleotide sequence ID" value="NZ_CP072931.1"/>
</dbReference>
<proteinExistence type="predicted"/>
<dbReference type="GO" id="GO:0016787">
    <property type="term" value="F:hydrolase activity"/>
    <property type="evidence" value="ECO:0007669"/>
    <property type="project" value="UniProtKB-KW"/>
</dbReference>
<dbReference type="KEGG" id="sauh:SU9_000990"/>
<evidence type="ECO:0000259" key="1">
    <source>
        <dbReference type="Pfam" id="PF12697"/>
    </source>
</evidence>
<dbReference type="PANTHER" id="PTHR43798">
    <property type="entry name" value="MONOACYLGLYCEROL LIPASE"/>
    <property type="match status" value="1"/>
</dbReference>
<dbReference type="InterPro" id="IPR000073">
    <property type="entry name" value="AB_hydrolase_1"/>
</dbReference>
<keyword evidence="3" id="KW-1185">Reference proteome</keyword>
<accession>A0A8B1NFE9</accession>
<protein>
    <submittedName>
        <fullName evidence="2">Alpha/beta hydrolase</fullName>
    </submittedName>
</protein>
<dbReference type="InterPro" id="IPR050266">
    <property type="entry name" value="AB_hydrolase_sf"/>
</dbReference>
<sequence>MESQEAPVPLVFVHGLRVSGAMWQPVIQAIGKDHPTAAPDLPGHGSRRGEPFTVAGAVAAVADAIDELGGRALLVGLPLGGFVATATAGAHPDRVLGLVAMGCSTQPSGLFAATYKAAGRLAARYPRRADRLSAFAFRRALPGPAGEALVAGGLSSGSASSVIKAVCETDTLASLAAYPGPVWLVNGERDHFRRDERDFLKACRDGRLFLLPGCGHLTSLADTGAVAGLVRDAAAVVTARTHGSPVWEGRR</sequence>
<name>A0A8B1NFE9_9ACTN</name>
<dbReference type="InterPro" id="IPR029058">
    <property type="entry name" value="AB_hydrolase_fold"/>
</dbReference>
<evidence type="ECO:0000313" key="3">
    <source>
        <dbReference type="Proteomes" id="UP000009036"/>
    </source>
</evidence>
<reference evidence="2" key="1">
    <citation type="journal article" date="2012" name="J. Bacteriol.">
        <title>Genome Sequence of Streptomyces auratus Strain AGR0001, a Phoslactomycin-Producing Actinomycete.</title>
        <authorList>
            <person name="Han X."/>
            <person name="Li M."/>
            <person name="Ding Z."/>
            <person name="Zhao J."/>
            <person name="Ji K."/>
            <person name="Wen M."/>
            <person name="Lu T."/>
        </authorList>
    </citation>
    <scope>NUCLEOTIDE SEQUENCE</scope>
    <source>
        <strain evidence="2">AGR0001</strain>
    </source>
</reference>
<keyword evidence="2" id="KW-0378">Hydrolase</keyword>
<dbReference type="OrthoDB" id="5495375at2"/>
<evidence type="ECO:0000313" key="2">
    <source>
        <dbReference type="EMBL" id="QTZ90200.1"/>
    </source>
</evidence>
<dbReference type="Pfam" id="PF12697">
    <property type="entry name" value="Abhydrolase_6"/>
    <property type="match status" value="1"/>
</dbReference>
<reference evidence="2" key="2">
    <citation type="submission" date="2021-04" db="EMBL/GenBank/DDBJ databases">
        <authorList>
            <person name="Wen M.-L."/>
            <person name="Han X.-L."/>
            <person name="Xiong J."/>
        </authorList>
    </citation>
    <scope>NUCLEOTIDE SEQUENCE</scope>
    <source>
        <strain evidence="2">AGR0001</strain>
    </source>
</reference>
<dbReference type="Gene3D" id="3.40.50.1820">
    <property type="entry name" value="alpha/beta hydrolase"/>
    <property type="match status" value="1"/>
</dbReference>
<dbReference type="PANTHER" id="PTHR43798:SF33">
    <property type="entry name" value="HYDROLASE, PUTATIVE (AFU_ORTHOLOGUE AFUA_2G14860)-RELATED"/>
    <property type="match status" value="1"/>
</dbReference>
<feature type="domain" description="AB hydrolase-1" evidence="1">
    <location>
        <begin position="10"/>
        <end position="227"/>
    </location>
</feature>
<organism evidence="2 3">
    <name type="scientific">Streptomyces auratus AGR0001</name>
    <dbReference type="NCBI Taxonomy" id="1160718"/>
    <lineage>
        <taxon>Bacteria</taxon>
        <taxon>Bacillati</taxon>
        <taxon>Actinomycetota</taxon>
        <taxon>Actinomycetes</taxon>
        <taxon>Kitasatosporales</taxon>
        <taxon>Streptomycetaceae</taxon>
        <taxon>Streptomyces</taxon>
    </lineage>
</organism>
<dbReference type="EMBL" id="CP072931">
    <property type="protein sequence ID" value="QTZ90200.1"/>
    <property type="molecule type" value="Genomic_DNA"/>
</dbReference>
<dbReference type="Proteomes" id="UP000009036">
    <property type="component" value="Chromosome"/>
</dbReference>
<dbReference type="AlphaFoldDB" id="A0A8B1NFE9"/>
<dbReference type="GO" id="GO:0016020">
    <property type="term" value="C:membrane"/>
    <property type="evidence" value="ECO:0007669"/>
    <property type="project" value="TreeGrafter"/>
</dbReference>
<gene>
    <name evidence="2" type="ORF">SU9_000990</name>
</gene>
<dbReference type="SUPFAM" id="SSF53474">
    <property type="entry name" value="alpha/beta-Hydrolases"/>
    <property type="match status" value="1"/>
</dbReference>